<reference evidence="1 2" key="1">
    <citation type="journal article" date="2016" name="Nat. Commun.">
        <title>Thousands of microbial genomes shed light on interconnected biogeochemical processes in an aquifer system.</title>
        <authorList>
            <person name="Anantharaman K."/>
            <person name="Brown C.T."/>
            <person name="Hug L.A."/>
            <person name="Sharon I."/>
            <person name="Castelle C.J."/>
            <person name="Probst A.J."/>
            <person name="Thomas B.C."/>
            <person name="Singh A."/>
            <person name="Wilkins M.J."/>
            <person name="Karaoz U."/>
            <person name="Brodie E.L."/>
            <person name="Williams K.H."/>
            <person name="Hubbard S.S."/>
            <person name="Banfield J.F."/>
        </authorList>
    </citation>
    <scope>NUCLEOTIDE SEQUENCE [LARGE SCALE GENOMIC DNA]</scope>
    <source>
        <strain evidence="2">RBG_16_55_9</strain>
    </source>
</reference>
<accession>A0A1F5UZG3</accession>
<organism evidence="1 2">
    <name type="scientific">Fraserbacteria sp. (strain RBG_16_55_9)</name>
    <dbReference type="NCBI Taxonomy" id="1817864"/>
    <lineage>
        <taxon>Bacteria</taxon>
        <taxon>Candidatus Fraseribacteriota</taxon>
    </lineage>
</organism>
<dbReference type="EMBL" id="MFGX01000031">
    <property type="protein sequence ID" value="OGF56546.1"/>
    <property type="molecule type" value="Genomic_DNA"/>
</dbReference>
<dbReference type="Proteomes" id="UP000179157">
    <property type="component" value="Unassembled WGS sequence"/>
</dbReference>
<protein>
    <submittedName>
        <fullName evidence="1">Uncharacterized protein</fullName>
    </submittedName>
</protein>
<evidence type="ECO:0000313" key="2">
    <source>
        <dbReference type="Proteomes" id="UP000179157"/>
    </source>
</evidence>
<dbReference type="STRING" id="1817864.A2Z21_06195"/>
<dbReference type="AlphaFoldDB" id="A0A1F5UZG3"/>
<evidence type="ECO:0000313" key="1">
    <source>
        <dbReference type="EMBL" id="OGF56546.1"/>
    </source>
</evidence>
<sequence>MAFTYKLVRERCRVGVSPERKASLEIVYALSERLPIGTRQKLVPGLTKALANHNLQLLALDLFDEFVRLHLPLEAPAKVVETSFQKILHELETSESALKIPRTAEDQLRRYLSESSR</sequence>
<name>A0A1F5UZG3_FRAXR</name>
<comment type="caution">
    <text evidence="1">The sequence shown here is derived from an EMBL/GenBank/DDBJ whole genome shotgun (WGS) entry which is preliminary data.</text>
</comment>
<gene>
    <name evidence="1" type="ORF">A2Z21_06195</name>
</gene>
<proteinExistence type="predicted"/>